<dbReference type="PANTHER" id="PTHR43097">
    <property type="entry name" value="GLUTAMINE-TRNA LIGASE"/>
    <property type="match status" value="1"/>
</dbReference>
<dbReference type="NCBIfam" id="TIGR00440">
    <property type="entry name" value="glnS"/>
    <property type="match status" value="1"/>
</dbReference>
<dbReference type="PANTHER" id="PTHR43097:SF4">
    <property type="entry name" value="GLUTAMINE--TRNA LIGASE"/>
    <property type="match status" value="1"/>
</dbReference>
<keyword evidence="3 9" id="KW-0436">Ligase</keyword>
<gene>
    <name evidence="13" type="ORF">VNE69_07132</name>
</gene>
<dbReference type="InterPro" id="IPR049437">
    <property type="entry name" value="tRNA-synt_1c_C2"/>
</dbReference>
<keyword evidence="5 9" id="KW-0067">ATP-binding</keyword>
<dbReference type="Pfam" id="PF00749">
    <property type="entry name" value="tRNA-synt_1c"/>
    <property type="match status" value="1"/>
</dbReference>
<keyword evidence="4 9" id="KW-0547">Nucleotide-binding</keyword>
<comment type="catalytic activity">
    <reaction evidence="8">
        <text>tRNA(Gln) + L-glutamine + ATP = L-glutaminyl-tRNA(Gln) + AMP + diphosphate</text>
        <dbReference type="Rhea" id="RHEA:20121"/>
        <dbReference type="Rhea" id="RHEA-COMP:9662"/>
        <dbReference type="Rhea" id="RHEA-COMP:9681"/>
        <dbReference type="ChEBI" id="CHEBI:30616"/>
        <dbReference type="ChEBI" id="CHEBI:33019"/>
        <dbReference type="ChEBI" id="CHEBI:58359"/>
        <dbReference type="ChEBI" id="CHEBI:78442"/>
        <dbReference type="ChEBI" id="CHEBI:78521"/>
        <dbReference type="ChEBI" id="CHEBI:456215"/>
        <dbReference type="EC" id="6.1.1.18"/>
    </reaction>
</comment>
<dbReference type="SUPFAM" id="SSF50715">
    <property type="entry name" value="Ribosomal protein L25-like"/>
    <property type="match status" value="1"/>
</dbReference>
<dbReference type="SUPFAM" id="SSF52374">
    <property type="entry name" value="Nucleotidylyl transferase"/>
    <property type="match status" value="1"/>
</dbReference>
<dbReference type="InterPro" id="IPR050132">
    <property type="entry name" value="Gln/Glu-tRNA_Ligase"/>
</dbReference>
<evidence type="ECO:0000256" key="3">
    <source>
        <dbReference type="ARBA" id="ARBA00022598"/>
    </source>
</evidence>
<dbReference type="GO" id="GO:0005524">
    <property type="term" value="F:ATP binding"/>
    <property type="evidence" value="ECO:0007669"/>
    <property type="project" value="UniProtKB-KW"/>
</dbReference>
<dbReference type="InterPro" id="IPR001412">
    <property type="entry name" value="aa-tRNA-synth_I_CS"/>
</dbReference>
<dbReference type="Gene3D" id="3.40.50.620">
    <property type="entry name" value="HUPs"/>
    <property type="match status" value="1"/>
</dbReference>
<keyword evidence="7 9" id="KW-0030">Aminoacyl-tRNA synthetase</keyword>
<dbReference type="AlphaFoldDB" id="A0AAX4JDK5"/>
<evidence type="ECO:0000313" key="14">
    <source>
        <dbReference type="Proteomes" id="UP001334084"/>
    </source>
</evidence>
<dbReference type="Proteomes" id="UP001334084">
    <property type="component" value="Chromosome 7"/>
</dbReference>
<evidence type="ECO:0000313" key="13">
    <source>
        <dbReference type="EMBL" id="WUR04065.1"/>
    </source>
</evidence>
<dbReference type="InterPro" id="IPR020059">
    <property type="entry name" value="Glu/Gln-tRNA-synth_Ib_codon-bd"/>
</dbReference>
<evidence type="ECO:0000256" key="2">
    <source>
        <dbReference type="ARBA" id="ARBA00012836"/>
    </source>
</evidence>
<evidence type="ECO:0000256" key="6">
    <source>
        <dbReference type="ARBA" id="ARBA00022917"/>
    </source>
</evidence>
<dbReference type="Gene3D" id="2.40.240.10">
    <property type="entry name" value="Ribosomal Protein L25, Chain P"/>
    <property type="match status" value="2"/>
</dbReference>
<dbReference type="InterPro" id="IPR020056">
    <property type="entry name" value="Rbsml_bL25/Gln-tRNA_synth_N"/>
</dbReference>
<dbReference type="GeneID" id="90541888"/>
<dbReference type="KEGG" id="vnx:VNE69_07132"/>
<dbReference type="InterPro" id="IPR014729">
    <property type="entry name" value="Rossmann-like_a/b/a_fold"/>
</dbReference>
<sequence>MFNVEELLAKLNIDKNKQENILKKEQLKRNLELLYTNYDIDNKLLYTLACTAPKKIDLLLIGKLIFENTITNESTLRAILKLVSKNEKMNFLEIKNFIKKNTKSKEEVKNLIKNTCKSGLTRKEVLIKLKNDLPFEDSKEVMDEVNKFAFDESTKQKKSKDWLEEGEISLLHKPGENPQINEKIMKEHLERTFGKVVTRFPPEPNGILHIGHAKAINLDFGYAEKYNGICYLRFDDTNPRNEEDFYFDSILEDVKWLGFTPYQITSSSKYFEKMIEFAEKLILKNKAYICDLSNEEVKRRRRLLSESFENDSKKNIEELSLILSPHRNRPISENLKIFKEMIDKKYKEGDYTLRFKMNLSSKNPLMFDLVGMRIIDSDHVVTKDKYNLYPSYEFALCVSDSLEDVTHSFCTREFFTRQESYNWLLDELELYKPVQWEFSRLNISNTVLSKRKIVPLEKYGIKLDDPRLYTIKGMRRRGIPAQAINNFVRSLGLTYSETIIDNKMFESFIRDELNRTSRRVMCVTDPIKVNIRNITEKKIKTNDEKNSEIIFKPFIYIEKSDFKMEADSDFLRFTPSQPVGLHLVGNIKFVKFENEMIIAEMTEEKCQKYIHWVPCDSKKVELRIYDQLFKSYNPEEENYLENLNLDSKKVIHGYCDSRIEGCQIEDKFQFQRIGYFCVDPDSTSDNIVLNKTISLK</sequence>
<keyword evidence="14" id="KW-1185">Reference proteome</keyword>
<evidence type="ECO:0000259" key="12">
    <source>
        <dbReference type="Pfam" id="PF20974"/>
    </source>
</evidence>
<evidence type="ECO:0000259" key="10">
    <source>
        <dbReference type="Pfam" id="PF00749"/>
    </source>
</evidence>
<dbReference type="EC" id="6.1.1.18" evidence="2"/>
<feature type="domain" description="tRNA synthetases class I (E and Q) anti-codon binding" evidence="12">
    <location>
        <begin position="610"/>
        <end position="679"/>
    </location>
</feature>
<evidence type="ECO:0000256" key="8">
    <source>
        <dbReference type="ARBA" id="ARBA00048270"/>
    </source>
</evidence>
<proteinExistence type="inferred from homology"/>
<keyword evidence="6 9" id="KW-0648">Protein biosynthesis</keyword>
<dbReference type="InterPro" id="IPR000924">
    <property type="entry name" value="Glu/Gln-tRNA-synth"/>
</dbReference>
<dbReference type="InterPro" id="IPR011035">
    <property type="entry name" value="Ribosomal_bL25/Gln-tRNA_synth"/>
</dbReference>
<protein>
    <recommendedName>
        <fullName evidence="2">glutamine--tRNA ligase</fullName>
        <ecNumber evidence="2">6.1.1.18</ecNumber>
    </recommendedName>
</protein>
<dbReference type="GO" id="GO:0004819">
    <property type="term" value="F:glutamine-tRNA ligase activity"/>
    <property type="evidence" value="ECO:0007669"/>
    <property type="project" value="UniProtKB-EC"/>
</dbReference>
<evidence type="ECO:0000256" key="1">
    <source>
        <dbReference type="ARBA" id="ARBA00005594"/>
    </source>
</evidence>
<dbReference type="InterPro" id="IPR020058">
    <property type="entry name" value="Glu/Gln-tRNA-synth_Ib_cat-dom"/>
</dbReference>
<dbReference type="EMBL" id="CP142732">
    <property type="protein sequence ID" value="WUR04065.1"/>
    <property type="molecule type" value="Genomic_DNA"/>
</dbReference>
<evidence type="ECO:0000256" key="9">
    <source>
        <dbReference type="RuleBase" id="RU363037"/>
    </source>
</evidence>
<dbReference type="GO" id="GO:0006425">
    <property type="term" value="P:glutaminyl-tRNA aminoacylation"/>
    <property type="evidence" value="ECO:0007669"/>
    <property type="project" value="InterPro"/>
</dbReference>
<dbReference type="GO" id="GO:0005829">
    <property type="term" value="C:cytosol"/>
    <property type="evidence" value="ECO:0007669"/>
    <property type="project" value="TreeGrafter"/>
</dbReference>
<evidence type="ECO:0000256" key="5">
    <source>
        <dbReference type="ARBA" id="ARBA00022840"/>
    </source>
</evidence>
<evidence type="ECO:0000259" key="11">
    <source>
        <dbReference type="Pfam" id="PF03950"/>
    </source>
</evidence>
<dbReference type="Pfam" id="PF20974">
    <property type="entry name" value="tRNA-synt_1c_C2"/>
    <property type="match status" value="1"/>
</dbReference>
<feature type="domain" description="Glutamyl/glutaminyl-tRNA synthetase class Ib anti-codon binding" evidence="11">
    <location>
        <begin position="518"/>
        <end position="594"/>
    </location>
</feature>
<dbReference type="PRINTS" id="PR00987">
    <property type="entry name" value="TRNASYNTHGLU"/>
</dbReference>
<accession>A0AAX4JDK5</accession>
<organism evidence="13 14">
    <name type="scientific">Vairimorpha necatrix</name>
    <dbReference type="NCBI Taxonomy" id="6039"/>
    <lineage>
        <taxon>Eukaryota</taxon>
        <taxon>Fungi</taxon>
        <taxon>Fungi incertae sedis</taxon>
        <taxon>Microsporidia</taxon>
        <taxon>Nosematidae</taxon>
        <taxon>Vairimorpha</taxon>
    </lineage>
</organism>
<dbReference type="RefSeq" id="XP_065330210.1">
    <property type="nucleotide sequence ID" value="XM_065474138.1"/>
</dbReference>
<name>A0AAX4JDK5_9MICR</name>
<dbReference type="FunFam" id="3.40.50.620:FF:000037">
    <property type="entry name" value="Glutamine--tRNA ligase cytoplasmic"/>
    <property type="match status" value="1"/>
</dbReference>
<evidence type="ECO:0000256" key="4">
    <source>
        <dbReference type="ARBA" id="ARBA00022741"/>
    </source>
</evidence>
<feature type="domain" description="Glutamyl/glutaminyl-tRNA synthetase class Ib catalytic" evidence="10">
    <location>
        <begin position="195"/>
        <end position="514"/>
    </location>
</feature>
<comment type="similarity">
    <text evidence="1 9">Belongs to the class-I aminoacyl-tRNA synthetase family.</text>
</comment>
<reference evidence="13" key="1">
    <citation type="journal article" date="2024" name="BMC Genomics">
        <title>Functional annotation of a divergent genome using sequence and structure-based similarity.</title>
        <authorList>
            <person name="Svedberg D."/>
            <person name="Winiger R.R."/>
            <person name="Berg A."/>
            <person name="Sharma H."/>
            <person name="Tellgren-Roth C."/>
            <person name="Debrunner-Vossbrinck B.A."/>
            <person name="Vossbrinck C.R."/>
            <person name="Barandun J."/>
        </authorList>
    </citation>
    <scope>NUCLEOTIDE SEQUENCE</scope>
    <source>
        <strain evidence="13">Illinois isolate</strain>
    </source>
</reference>
<dbReference type="Pfam" id="PF03950">
    <property type="entry name" value="tRNA-synt_1c_C"/>
    <property type="match status" value="1"/>
</dbReference>
<dbReference type="InterPro" id="IPR004514">
    <property type="entry name" value="Gln-tRNA-synth"/>
</dbReference>
<evidence type="ECO:0000256" key="7">
    <source>
        <dbReference type="ARBA" id="ARBA00023146"/>
    </source>
</evidence>
<dbReference type="PROSITE" id="PS00178">
    <property type="entry name" value="AA_TRNA_LIGASE_I"/>
    <property type="match status" value="1"/>
</dbReference>